<sequence>QLRFVGDGFNQKSSLNLSSCIFLLPTEYTFLKDGQHAVRASQIALGIEALLGKLCITLSITDFELLSAIILMDRALLHNDEKKCGWKLCSSNVQQILLGSIVISHKMSSDFTTRNVQFAQSFGLNLDILNQTKIQLLELLEHNPSVKEQEFSSAQSKLIFLVNSLN</sequence>
<protein>
    <recommendedName>
        <fullName evidence="3">Cyclin N-terminal domain-containing protein</fullName>
    </recommendedName>
</protein>
<proteinExistence type="predicted"/>
<reference evidence="1 2" key="1">
    <citation type="submission" date="2019-03" db="EMBL/GenBank/DDBJ databases">
        <title>Single cell metagenomics reveals metabolic interactions within the superorganism composed of flagellate Streblomastix strix and complex community of Bacteroidetes bacteria on its surface.</title>
        <authorList>
            <person name="Treitli S.C."/>
            <person name="Kolisko M."/>
            <person name="Husnik F."/>
            <person name="Keeling P."/>
            <person name="Hampl V."/>
        </authorList>
    </citation>
    <scope>NUCLEOTIDE SEQUENCE [LARGE SCALE GENOMIC DNA]</scope>
    <source>
        <strain evidence="1">ST1C</strain>
    </source>
</reference>
<evidence type="ECO:0000313" key="2">
    <source>
        <dbReference type="Proteomes" id="UP000324800"/>
    </source>
</evidence>
<name>A0A5J4RN26_9EUKA</name>
<dbReference type="Proteomes" id="UP000324800">
    <property type="component" value="Unassembled WGS sequence"/>
</dbReference>
<dbReference type="Gene3D" id="1.10.472.10">
    <property type="entry name" value="Cyclin-like"/>
    <property type="match status" value="1"/>
</dbReference>
<gene>
    <name evidence="1" type="ORF">EZS28_053010</name>
</gene>
<evidence type="ECO:0008006" key="3">
    <source>
        <dbReference type="Google" id="ProtNLM"/>
    </source>
</evidence>
<evidence type="ECO:0000313" key="1">
    <source>
        <dbReference type="EMBL" id="KAA6334984.1"/>
    </source>
</evidence>
<dbReference type="OrthoDB" id="1060854at2759"/>
<organism evidence="1 2">
    <name type="scientific">Streblomastix strix</name>
    <dbReference type="NCBI Taxonomy" id="222440"/>
    <lineage>
        <taxon>Eukaryota</taxon>
        <taxon>Metamonada</taxon>
        <taxon>Preaxostyla</taxon>
        <taxon>Oxymonadida</taxon>
        <taxon>Streblomastigidae</taxon>
        <taxon>Streblomastix</taxon>
    </lineage>
</organism>
<dbReference type="EMBL" id="SNRW01041873">
    <property type="protein sequence ID" value="KAA6334984.1"/>
    <property type="molecule type" value="Genomic_DNA"/>
</dbReference>
<dbReference type="AlphaFoldDB" id="A0A5J4RN26"/>
<feature type="non-terminal residue" evidence="1">
    <location>
        <position position="1"/>
    </location>
</feature>
<accession>A0A5J4RN26</accession>
<comment type="caution">
    <text evidence="1">The sequence shown here is derived from an EMBL/GenBank/DDBJ whole genome shotgun (WGS) entry which is preliminary data.</text>
</comment>